<comment type="caution">
    <text evidence="4">The sequence shown here is derived from an EMBL/GenBank/DDBJ whole genome shotgun (WGS) entry which is preliminary data.</text>
</comment>
<evidence type="ECO:0000256" key="2">
    <source>
        <dbReference type="SAM" id="SignalP"/>
    </source>
</evidence>
<evidence type="ECO:0000256" key="1">
    <source>
        <dbReference type="ARBA" id="ARBA00022737"/>
    </source>
</evidence>
<reference evidence="5" key="1">
    <citation type="submission" date="2018-11" db="EMBL/GenBank/DDBJ databases">
        <title>Genome sequencing of a novel mesophilic and cellulolytic organism within the genus Hungateiclostridium.</title>
        <authorList>
            <person name="Rettenmaier R."/>
            <person name="Liebl W."/>
            <person name="Zverlov V."/>
        </authorList>
    </citation>
    <scope>NUCLEOTIDE SEQUENCE [LARGE SCALE GENOMIC DNA]</scope>
    <source>
        <strain evidence="5">N2K1</strain>
    </source>
</reference>
<accession>A0A4Q0I7N3</accession>
<feature type="domain" description="SLH" evidence="3">
    <location>
        <begin position="130"/>
        <end position="193"/>
    </location>
</feature>
<organism evidence="4 5">
    <name type="scientific">Acetivibrio mesophilus</name>
    <dbReference type="NCBI Taxonomy" id="2487273"/>
    <lineage>
        <taxon>Bacteria</taxon>
        <taxon>Bacillati</taxon>
        <taxon>Bacillota</taxon>
        <taxon>Clostridia</taxon>
        <taxon>Eubacteriales</taxon>
        <taxon>Oscillospiraceae</taxon>
        <taxon>Acetivibrio</taxon>
    </lineage>
</organism>
<dbReference type="Proteomes" id="UP000289166">
    <property type="component" value="Unassembled WGS sequence"/>
</dbReference>
<dbReference type="RefSeq" id="WP_128705791.1">
    <property type="nucleotide sequence ID" value="NZ_RLII01000003.1"/>
</dbReference>
<gene>
    <name evidence="4" type="ORF">EFD62_04280</name>
</gene>
<protein>
    <recommendedName>
        <fullName evidence="3">SLH domain-containing protein</fullName>
    </recommendedName>
</protein>
<feature type="signal peptide" evidence="2">
    <location>
        <begin position="1"/>
        <end position="20"/>
    </location>
</feature>
<dbReference type="InterPro" id="IPR001119">
    <property type="entry name" value="SLH_dom"/>
</dbReference>
<dbReference type="Gene3D" id="2.60.40.2360">
    <property type="entry name" value="Intracellular proteinase inhibitor BsuPI"/>
    <property type="match status" value="1"/>
</dbReference>
<evidence type="ECO:0000313" key="4">
    <source>
        <dbReference type="EMBL" id="RXE59977.1"/>
    </source>
</evidence>
<name>A0A4Q0I7N3_9FIRM</name>
<dbReference type="InterPro" id="IPR020481">
    <property type="entry name" value="Intracell_prot_inh_BsuPI"/>
</dbReference>
<proteinExistence type="predicted"/>
<keyword evidence="1" id="KW-0677">Repeat</keyword>
<dbReference type="InterPro" id="IPR038144">
    <property type="entry name" value="IPI"/>
</dbReference>
<evidence type="ECO:0000259" key="3">
    <source>
        <dbReference type="PROSITE" id="PS51272"/>
    </source>
</evidence>
<feature type="chain" id="PRO_5038874489" description="SLH domain-containing protein" evidence="2">
    <location>
        <begin position="21"/>
        <end position="506"/>
    </location>
</feature>
<dbReference type="PROSITE" id="PS51272">
    <property type="entry name" value="SLH"/>
    <property type="match status" value="1"/>
</dbReference>
<dbReference type="Pfam" id="PF12690">
    <property type="entry name" value="BsuPI"/>
    <property type="match status" value="1"/>
</dbReference>
<dbReference type="EMBL" id="RLII01000003">
    <property type="protein sequence ID" value="RXE59977.1"/>
    <property type="molecule type" value="Genomic_DNA"/>
</dbReference>
<dbReference type="Pfam" id="PF00395">
    <property type="entry name" value="SLH"/>
    <property type="match status" value="1"/>
</dbReference>
<sequence length="506" mass="58010">MKKKVIGSFILPMAITSVFTATSFAETANIMPVSAKDVEVMPISYQMKHWSEGFIDQLSKNYDVMEVFGGKNLNSIIEAKDFDKLVKLVLDENYNGSPDSVTREAVVHELMQIWADKTGKDLDKIPVIKMLIYVDLGEVDTKYYQSIMVAYMKDVAKGRGEGIFDPKTSVTYGELATLIFNTAESIEKEKEANVQPIAKERFETRGNYEIKDDKVVFDFELMSHYTEAKELMFGSGQQFEVTITDEKGNEVYRFSEGKFFTLALVPKTINPGEAIKWQDEWDMTDKEGNKLTTGKYQAKIEIMVIQGEEEEKIEESQLSTVVEFELGVSEKSDIIESELAKEIIKETADKLINAISVKDAKTISELTHPVKGVRFTPYTYVSLENDLVFKKDEIQNFFEDKKDYLWGQYDGTGDDISLTPGEYYEKFIYPADFKDAEKIGYNEVLSSGNMLENQFEVYDNPIVVEYYFSGFNPDYEGLDWRSLRLVFEEYEGTWYLVGIINNQWTI</sequence>
<dbReference type="AlphaFoldDB" id="A0A4Q0I7N3"/>
<keyword evidence="2" id="KW-0732">Signal</keyword>
<dbReference type="OrthoDB" id="1267107at2"/>
<evidence type="ECO:0000313" key="5">
    <source>
        <dbReference type="Proteomes" id="UP000289166"/>
    </source>
</evidence>
<keyword evidence="5" id="KW-1185">Reference proteome</keyword>